<sequence>MAREEVSDGVGIIYTHRITDNRMSGSVCKNLDMFSRLCGDGTAERVRLMTTMRDRVKDATLAESRVSQLETNFWKPLIDAGARHRKLEENSLKSAWEIIQDLMGNGKALLLQEELVDAERHLNETTAGRALYTNFQKLNC</sequence>
<organism evidence="1 2">
    <name type="scientific">Pisolithus microcarpus 441</name>
    <dbReference type="NCBI Taxonomy" id="765257"/>
    <lineage>
        <taxon>Eukaryota</taxon>
        <taxon>Fungi</taxon>
        <taxon>Dikarya</taxon>
        <taxon>Basidiomycota</taxon>
        <taxon>Agaricomycotina</taxon>
        <taxon>Agaricomycetes</taxon>
        <taxon>Agaricomycetidae</taxon>
        <taxon>Boletales</taxon>
        <taxon>Sclerodermatineae</taxon>
        <taxon>Pisolithaceae</taxon>
        <taxon>Pisolithus</taxon>
    </lineage>
</organism>
<reference evidence="1 2" key="1">
    <citation type="submission" date="2014-04" db="EMBL/GenBank/DDBJ databases">
        <authorList>
            <consortium name="DOE Joint Genome Institute"/>
            <person name="Kuo A."/>
            <person name="Kohler A."/>
            <person name="Costa M.D."/>
            <person name="Nagy L.G."/>
            <person name="Floudas D."/>
            <person name="Copeland A."/>
            <person name="Barry K.W."/>
            <person name="Cichocki N."/>
            <person name="Veneault-Fourrey C."/>
            <person name="LaButti K."/>
            <person name="Lindquist E.A."/>
            <person name="Lipzen A."/>
            <person name="Lundell T."/>
            <person name="Morin E."/>
            <person name="Murat C."/>
            <person name="Sun H."/>
            <person name="Tunlid A."/>
            <person name="Henrissat B."/>
            <person name="Grigoriev I.V."/>
            <person name="Hibbett D.S."/>
            <person name="Martin F."/>
            <person name="Nordberg H.P."/>
            <person name="Cantor M.N."/>
            <person name="Hua S.X."/>
        </authorList>
    </citation>
    <scope>NUCLEOTIDE SEQUENCE [LARGE SCALE GENOMIC DNA]</scope>
    <source>
        <strain evidence="1 2">441</strain>
    </source>
</reference>
<name>A0A0C9YKW2_9AGAM</name>
<dbReference type="HOGENOM" id="CLU_018003_2_2_1"/>
<dbReference type="InterPro" id="IPR027417">
    <property type="entry name" value="P-loop_NTPase"/>
</dbReference>
<dbReference type="OrthoDB" id="2681031at2759"/>
<evidence type="ECO:0000313" key="1">
    <source>
        <dbReference type="EMBL" id="KIK25630.1"/>
    </source>
</evidence>
<dbReference type="Proteomes" id="UP000054018">
    <property type="component" value="Unassembled WGS sequence"/>
</dbReference>
<keyword evidence="2" id="KW-1185">Reference proteome</keyword>
<protein>
    <submittedName>
        <fullName evidence="1">Uncharacterized protein</fullName>
    </submittedName>
</protein>
<reference evidence="2" key="2">
    <citation type="submission" date="2015-01" db="EMBL/GenBank/DDBJ databases">
        <title>Evolutionary Origins and Diversification of the Mycorrhizal Mutualists.</title>
        <authorList>
            <consortium name="DOE Joint Genome Institute"/>
            <consortium name="Mycorrhizal Genomics Consortium"/>
            <person name="Kohler A."/>
            <person name="Kuo A."/>
            <person name="Nagy L.G."/>
            <person name="Floudas D."/>
            <person name="Copeland A."/>
            <person name="Barry K.W."/>
            <person name="Cichocki N."/>
            <person name="Veneault-Fourrey C."/>
            <person name="LaButti K."/>
            <person name="Lindquist E.A."/>
            <person name="Lipzen A."/>
            <person name="Lundell T."/>
            <person name="Morin E."/>
            <person name="Murat C."/>
            <person name="Riley R."/>
            <person name="Ohm R."/>
            <person name="Sun H."/>
            <person name="Tunlid A."/>
            <person name="Henrissat B."/>
            <person name="Grigoriev I.V."/>
            <person name="Hibbett D.S."/>
            <person name="Martin F."/>
        </authorList>
    </citation>
    <scope>NUCLEOTIDE SEQUENCE [LARGE SCALE GENOMIC DNA]</scope>
    <source>
        <strain evidence="2">441</strain>
    </source>
</reference>
<dbReference type="AlphaFoldDB" id="A0A0C9YKW2"/>
<proteinExistence type="predicted"/>
<gene>
    <name evidence="1" type="ORF">PISMIDRAFT_676901</name>
</gene>
<evidence type="ECO:0000313" key="2">
    <source>
        <dbReference type="Proteomes" id="UP000054018"/>
    </source>
</evidence>
<accession>A0A0C9YKW2</accession>
<dbReference type="EMBL" id="KN833706">
    <property type="protein sequence ID" value="KIK25630.1"/>
    <property type="molecule type" value="Genomic_DNA"/>
</dbReference>
<dbReference type="STRING" id="765257.A0A0C9YKW2"/>
<dbReference type="Gene3D" id="3.40.50.300">
    <property type="entry name" value="P-loop containing nucleotide triphosphate hydrolases"/>
    <property type="match status" value="1"/>
</dbReference>